<dbReference type="Pfam" id="PF23394">
    <property type="entry name" value="DUF7102"/>
    <property type="match status" value="1"/>
</dbReference>
<accession>A0ABR1WA61</accession>
<dbReference type="InterPro" id="IPR055528">
    <property type="entry name" value="DUF7102"/>
</dbReference>
<dbReference type="Pfam" id="PF23395">
    <property type="entry name" value="SAM_6"/>
    <property type="match status" value="1"/>
</dbReference>
<feature type="domain" description="DUF7102" evidence="2">
    <location>
        <begin position="648"/>
        <end position="813"/>
    </location>
</feature>
<evidence type="ECO:0000256" key="1">
    <source>
        <dbReference type="SAM" id="MobiDB-lite"/>
    </source>
</evidence>
<evidence type="ECO:0000259" key="3">
    <source>
        <dbReference type="Pfam" id="PF23395"/>
    </source>
</evidence>
<keyword evidence="5" id="KW-1185">Reference proteome</keyword>
<evidence type="ECO:0000313" key="4">
    <source>
        <dbReference type="EMBL" id="KAK8080381.1"/>
    </source>
</evidence>
<name>A0ABR1WA61_9PEZI</name>
<sequence>MTEATVHAPSSPSSVAEIPADEYARMNELSIDFRSYNPISYLTSTANSQLETQYRDQVEGGSLPDLQIPFRLSLDEPPVISKSSVDFLSSIAQREDDEAVMGRAIQTSCSNQIRHLKVVQPLLRSDHESDWRKLLRDVESRTNIRLRSDMLPLEPLEISLDEAPEYPESAYAFHSQLMLEADTSQLAVSQDALRFLAATLAIDKDTEERKQLLMMELSDRRPLVSRQITPPISPVLLPAEPYTPGPERCQIPIASDPSSLLEEDLEAAQSALIATSSSPIQGSPDLPSLSEAETFTPVIRKIESLKVEQPLIPSNPSSPPATRAVVDLHESAESVQLAVDADCEVDGYALKEIPELFSDELLDEMQAGAHTANLAVEQECLEQADAIARVQVPIMDFAIAESEWKKQGYDSTQQVKYLLQAPRMALAKWKGNYRERDFWWAPLPYRLRQVPLDESLDDEVGLDDAPWMYNDTDVPTAASYVWKRPGLAILREPDEDDEEEYLPISDHHSMGLSDILRKRKLELDDAERGRSSPSSSASAVDLVRHPSKAQPANAARPTSLLIGSDEPNATSALLANYVNLRAAKRQKHEVSSFFGPKKSEQSDANVLSNGSEKHAQVNGVPKSSVASNEKFEASPIPSLVESSDSIKLIVALTLGRGILEWIEKLLPQAELVERDFDRWNTVAWNRNMVSRSPIISPLAAEADVVVSPATGIILTTLIKVIQKPIPGQKRKSTIRERVEKVSTRYERLVVLVSQSNRVDESTRDLSASECASFAEFTGFVVGLNPSSQVYFVGGGEETLAKWLIALVQRYSFEAAGLQKLLIDAETTWELILRRAGMNAYAAQIILAELKGIGNLDSQGQDMGELQRFILMTPQARVEHFSQLMGGTTVLLRVGAVLDRPWE</sequence>
<organism evidence="4 5">
    <name type="scientific">Apiospora hydei</name>
    <dbReference type="NCBI Taxonomy" id="1337664"/>
    <lineage>
        <taxon>Eukaryota</taxon>
        <taxon>Fungi</taxon>
        <taxon>Dikarya</taxon>
        <taxon>Ascomycota</taxon>
        <taxon>Pezizomycotina</taxon>
        <taxon>Sordariomycetes</taxon>
        <taxon>Xylariomycetidae</taxon>
        <taxon>Amphisphaeriales</taxon>
        <taxon>Apiosporaceae</taxon>
        <taxon>Apiospora</taxon>
    </lineage>
</organism>
<gene>
    <name evidence="4" type="ORF">PG997_008199</name>
</gene>
<dbReference type="InterPro" id="IPR057559">
    <property type="entry name" value="SAM_6"/>
</dbReference>
<feature type="region of interest" description="Disordered" evidence="1">
    <location>
        <begin position="591"/>
        <end position="627"/>
    </location>
</feature>
<proteinExistence type="predicted"/>
<evidence type="ECO:0000313" key="5">
    <source>
        <dbReference type="Proteomes" id="UP001433268"/>
    </source>
</evidence>
<protein>
    <submittedName>
        <fullName evidence="4">Uncharacterized protein</fullName>
    </submittedName>
</protein>
<dbReference type="RefSeq" id="XP_066667856.1">
    <property type="nucleotide sequence ID" value="XM_066812514.1"/>
</dbReference>
<dbReference type="Proteomes" id="UP001433268">
    <property type="component" value="Unassembled WGS sequence"/>
</dbReference>
<feature type="region of interest" description="Disordered" evidence="1">
    <location>
        <begin position="524"/>
        <end position="561"/>
    </location>
</feature>
<feature type="domain" description="SAM-like" evidence="3">
    <location>
        <begin position="823"/>
        <end position="897"/>
    </location>
</feature>
<comment type="caution">
    <text evidence="4">The sequence shown here is derived from an EMBL/GenBank/DDBJ whole genome shotgun (WGS) entry which is preliminary data.</text>
</comment>
<reference evidence="4 5" key="1">
    <citation type="submission" date="2023-01" db="EMBL/GenBank/DDBJ databases">
        <title>Analysis of 21 Apiospora genomes using comparative genomics revels a genus with tremendous synthesis potential of carbohydrate active enzymes and secondary metabolites.</title>
        <authorList>
            <person name="Sorensen T."/>
        </authorList>
    </citation>
    <scope>NUCLEOTIDE SEQUENCE [LARGE SCALE GENOMIC DNA]</scope>
    <source>
        <strain evidence="4 5">CBS 114990</strain>
    </source>
</reference>
<dbReference type="GeneID" id="92045574"/>
<dbReference type="EMBL" id="JAQQWN010000006">
    <property type="protein sequence ID" value="KAK8080381.1"/>
    <property type="molecule type" value="Genomic_DNA"/>
</dbReference>
<evidence type="ECO:0000259" key="2">
    <source>
        <dbReference type="Pfam" id="PF23394"/>
    </source>
</evidence>